<dbReference type="Ensembl" id="ENSECAT00000108233.1">
    <property type="protein sequence ID" value="ENSECAP00000080543.1"/>
    <property type="gene ID" value="ENSECAG00000023114.3"/>
</dbReference>
<reference evidence="1 2" key="1">
    <citation type="journal article" date="2009" name="Science">
        <title>Genome sequence, comparative analysis, and population genetics of the domestic horse.</title>
        <authorList>
            <consortium name="Broad Institute Genome Sequencing Platform"/>
            <consortium name="Broad Institute Whole Genome Assembly Team"/>
            <person name="Wade C.M."/>
            <person name="Giulotto E."/>
            <person name="Sigurdsson S."/>
            <person name="Zoli M."/>
            <person name="Gnerre S."/>
            <person name="Imsland F."/>
            <person name="Lear T.L."/>
            <person name="Adelson D.L."/>
            <person name="Bailey E."/>
            <person name="Bellone R.R."/>
            <person name="Bloecker H."/>
            <person name="Distl O."/>
            <person name="Edgar R.C."/>
            <person name="Garber M."/>
            <person name="Leeb T."/>
            <person name="Mauceli E."/>
            <person name="MacLeod J.N."/>
            <person name="Penedo M.C.T."/>
            <person name="Raison J.M."/>
            <person name="Sharpe T."/>
            <person name="Vogel J."/>
            <person name="Andersson L."/>
            <person name="Antczak D.F."/>
            <person name="Biagi T."/>
            <person name="Binns M.M."/>
            <person name="Chowdhary B.P."/>
            <person name="Coleman S.J."/>
            <person name="Della Valle G."/>
            <person name="Fryc S."/>
            <person name="Guerin G."/>
            <person name="Hasegawa T."/>
            <person name="Hill E.W."/>
            <person name="Jurka J."/>
            <person name="Kiialainen A."/>
            <person name="Lindgren G."/>
            <person name="Liu J."/>
            <person name="Magnani E."/>
            <person name="Mickelson J.R."/>
            <person name="Murray J."/>
            <person name="Nergadze S.G."/>
            <person name="Onofrio R."/>
            <person name="Pedroni S."/>
            <person name="Piras M.F."/>
            <person name="Raudsepp T."/>
            <person name="Rocchi M."/>
            <person name="Roeed K.H."/>
            <person name="Ryder O.A."/>
            <person name="Searle S."/>
            <person name="Skow L."/>
            <person name="Swinburne J.E."/>
            <person name="Syvaenen A.C."/>
            <person name="Tozaki T."/>
            <person name="Valberg S.J."/>
            <person name="Vaudin M."/>
            <person name="White J.R."/>
            <person name="Zody M.C."/>
            <person name="Lander E.S."/>
            <person name="Lindblad-Toh K."/>
        </authorList>
    </citation>
    <scope>NUCLEOTIDE SEQUENCE [LARGE SCALE GENOMIC DNA]</scope>
    <source>
        <strain evidence="1 2">Thoroughbred</strain>
    </source>
</reference>
<reference evidence="1" key="2">
    <citation type="submission" date="2025-08" db="UniProtKB">
        <authorList>
            <consortium name="Ensembl"/>
        </authorList>
    </citation>
    <scope>IDENTIFICATION</scope>
    <source>
        <strain evidence="1">Thoroughbred</strain>
    </source>
</reference>
<reference evidence="1" key="3">
    <citation type="submission" date="2025-09" db="UniProtKB">
        <authorList>
            <consortium name="Ensembl"/>
        </authorList>
    </citation>
    <scope>IDENTIFICATION</scope>
    <source>
        <strain evidence="1">Thoroughbred</strain>
    </source>
</reference>
<dbReference type="Proteomes" id="UP000002281">
    <property type="component" value="Chromosome 19"/>
</dbReference>
<keyword evidence="2" id="KW-1185">Reference proteome</keyword>
<dbReference type="AlphaFoldDB" id="A0A9L0T0A2"/>
<evidence type="ECO:0000313" key="2">
    <source>
        <dbReference type="Proteomes" id="UP000002281"/>
    </source>
</evidence>
<sequence length="112" mass="12563">MESGRTQIKLDPRYTADLLEILKTNYSIPSACFSIPPTATQLLRGRSALSQHLLPILLFLLRKTGPELTSMPISLYFICGTPATAWLDERCHVRTRDPNMANPGPPKRNVRT</sequence>
<organism evidence="1 2">
    <name type="scientific">Equus caballus</name>
    <name type="common">Horse</name>
    <dbReference type="NCBI Taxonomy" id="9796"/>
    <lineage>
        <taxon>Eukaryota</taxon>
        <taxon>Metazoa</taxon>
        <taxon>Chordata</taxon>
        <taxon>Craniata</taxon>
        <taxon>Vertebrata</taxon>
        <taxon>Euteleostomi</taxon>
        <taxon>Mammalia</taxon>
        <taxon>Eutheria</taxon>
        <taxon>Laurasiatheria</taxon>
        <taxon>Perissodactyla</taxon>
        <taxon>Equidae</taxon>
        <taxon>Equus</taxon>
    </lineage>
</organism>
<proteinExistence type="predicted"/>
<dbReference type="GeneTree" id="ENSGT00940000160780"/>
<gene>
    <name evidence="1" type="primary">SLC51A</name>
</gene>
<evidence type="ECO:0000313" key="1">
    <source>
        <dbReference type="Ensembl" id="ENSECAP00000080543.1"/>
    </source>
</evidence>
<protein>
    <submittedName>
        <fullName evidence="1">Solute carrier family 51 member A</fullName>
    </submittedName>
</protein>
<name>A0A9L0T0A2_HORSE</name>
<accession>A0A9L0T0A2</accession>